<gene>
    <name evidence="3" type="ORF">CDAUBV1_LOCUS11667</name>
</gene>
<organism evidence="3 4">
    <name type="scientific">Calicophoron daubneyi</name>
    <name type="common">Rumen fluke</name>
    <name type="synonym">Paramphistomum daubneyi</name>
    <dbReference type="NCBI Taxonomy" id="300641"/>
    <lineage>
        <taxon>Eukaryota</taxon>
        <taxon>Metazoa</taxon>
        <taxon>Spiralia</taxon>
        <taxon>Lophotrochozoa</taxon>
        <taxon>Platyhelminthes</taxon>
        <taxon>Trematoda</taxon>
        <taxon>Digenea</taxon>
        <taxon>Plagiorchiida</taxon>
        <taxon>Pronocephalata</taxon>
        <taxon>Paramphistomoidea</taxon>
        <taxon>Paramphistomidae</taxon>
        <taxon>Calicophoron</taxon>
    </lineage>
</organism>
<accession>A0AAV2TPQ0</accession>
<name>A0AAV2TPQ0_CALDB</name>
<dbReference type="PANTHER" id="PTHR13354:SF11">
    <property type="entry name" value="LYSINE-SPECIFIC DEMETHYLASE 9"/>
    <property type="match status" value="1"/>
</dbReference>
<dbReference type="Proteomes" id="UP001497525">
    <property type="component" value="Unassembled WGS sequence"/>
</dbReference>
<dbReference type="EMBL" id="CAXLJL010000379">
    <property type="protein sequence ID" value="CAL5137347.1"/>
    <property type="molecule type" value="Genomic_DNA"/>
</dbReference>
<comment type="caution">
    <text evidence="3">The sequence shown here is derived from an EMBL/GenBank/DDBJ whole genome shotgun (WGS) entry which is preliminary data.</text>
</comment>
<dbReference type="PANTHER" id="PTHR13354">
    <property type="entry name" value="ROUND SPERMATID BASIC PROTEIN 1"/>
    <property type="match status" value="1"/>
</dbReference>
<evidence type="ECO:0000313" key="3">
    <source>
        <dbReference type="EMBL" id="CAL5137347.1"/>
    </source>
</evidence>
<protein>
    <recommendedName>
        <fullName evidence="5">Round spermatid basic protein 1</fullName>
    </recommendedName>
</protein>
<dbReference type="GO" id="GO:0005634">
    <property type="term" value="C:nucleus"/>
    <property type="evidence" value="ECO:0007669"/>
    <property type="project" value="InterPro"/>
</dbReference>
<evidence type="ECO:0008006" key="5">
    <source>
        <dbReference type="Google" id="ProtNLM"/>
    </source>
</evidence>
<feature type="region of interest" description="Disordered" evidence="2">
    <location>
        <begin position="453"/>
        <end position="478"/>
    </location>
</feature>
<evidence type="ECO:0000256" key="1">
    <source>
        <dbReference type="ARBA" id="ARBA00010560"/>
    </source>
</evidence>
<dbReference type="InterPro" id="IPR026306">
    <property type="entry name" value="RSBN1/Dpy-2/CEP530"/>
</dbReference>
<proteinExistence type="inferred from homology"/>
<comment type="similarity">
    <text evidence="1">Belongs to the round spermatid basic protein 1 family.</text>
</comment>
<evidence type="ECO:0000313" key="4">
    <source>
        <dbReference type="Proteomes" id="UP001497525"/>
    </source>
</evidence>
<evidence type="ECO:0000256" key="2">
    <source>
        <dbReference type="SAM" id="MobiDB-lite"/>
    </source>
</evidence>
<sequence length="478" mass="53709">MVRELCDSLFPNMNESSSELIKQLLRNCHNRKKSSVASDCHDSLTHLIRQPTCSRILRQPRRRLSELLHVERHSNGGGYALHSYVDELSHLSSDDLNKFARKYFRILFTEKRKEGISVPFSRYCIGVIHGASTSIPELLSYLSQVYPSLQVTTNPLGRRNDTECICLSEYASRVYQSYMNGIYRSGPLHAISIVGVRGEERGCFSKNIVEMLDSDPFLRLVTPWGIMSKLFGMSPQESNDGPIIWARHGEQLVPVCRPSTKGRKRGVAGSTLADLLSSRRTTLERQILVHDRTPCHADHVDDGLRRHTTAAIGVLKAIYPPKSNTCSPSSSSGVTGAPKVNPYSVGPYTPGRIVKDVVLFDPRHYPDLVRRLGLDIMEPPASQCSSFWADDAELNQLRTEGFRYVRLPLRDNDFYFIPRNVVHQFKTVSAVVSIAWHSRLKMYYVDEKDSAASSCNPMDPSSLPSARPVEFLTPGDAQ</sequence>
<reference evidence="3" key="1">
    <citation type="submission" date="2024-06" db="EMBL/GenBank/DDBJ databases">
        <authorList>
            <person name="Liu X."/>
            <person name="Lenzi L."/>
            <person name="Haldenby T S."/>
            <person name="Uol C."/>
        </authorList>
    </citation>
    <scope>NUCLEOTIDE SEQUENCE</scope>
</reference>
<dbReference type="AlphaFoldDB" id="A0AAV2TPQ0"/>